<dbReference type="GO" id="GO:0006313">
    <property type="term" value="P:DNA transposition"/>
    <property type="evidence" value="ECO:0007669"/>
    <property type="project" value="InterPro"/>
</dbReference>
<proteinExistence type="predicted"/>
<dbReference type="AlphaFoldDB" id="A0A931AL86"/>
<evidence type="ECO:0000256" key="1">
    <source>
        <dbReference type="SAM" id="MobiDB-lite"/>
    </source>
</evidence>
<feature type="domain" description="Transposase IS110-like N-terminal" evidence="2">
    <location>
        <begin position="15"/>
        <end position="174"/>
    </location>
</feature>
<sequence length="484" mass="52642">MDEPNEAGPLVRRLVGIDLGIASEHTVRIVDGSGRRVAAARCLPIRDSLLRLEERALAGTPAGTLLEVVFEPTGPAWFPVARFFAARGHRVFRVSSAKAADLRRFYRRHTKSNGIDAETLARLPLVDPDGLSELASAEGAAAVLDRRVRATDRLTLQAATHKRRIKDLVRQLLPMTPLTGDLGKADRAVLERYADPRTLLRLGPDGLTKLIATVSHGHQGRERALAWLTAAEQAIELYGPDDPAMPYADLAAEVATEIRLLTAIETELAAHAAVREQAYQQVDPDQLARSLPGLADVGAPAMLALLGDPGRFADGHRFKSYLGLAPKASETGDTDRKGEPMSKAGPSLGRATLIRAADTARKLDPQLAKIYYVQMTERGANHLKALCVVAGHLAIRLHTVMRRGTPYQLRDVDDQPVTAQQAKTIIAERWTVPDEVRKRRRSRKTPAHKTRKAPHQTQTARPRGDLPRPGSSPPGSGPVNPAMA</sequence>
<evidence type="ECO:0000313" key="5">
    <source>
        <dbReference type="Proteomes" id="UP000605361"/>
    </source>
</evidence>
<dbReference type="InterPro" id="IPR047650">
    <property type="entry name" value="Transpos_IS110"/>
</dbReference>
<accession>A0A931AL86</accession>
<dbReference type="PANTHER" id="PTHR33055:SF3">
    <property type="entry name" value="PUTATIVE TRANSPOSASE FOR IS117-RELATED"/>
    <property type="match status" value="1"/>
</dbReference>
<feature type="domain" description="Transposase IS116/IS110/IS902 C-terminal" evidence="3">
    <location>
        <begin position="286"/>
        <end position="371"/>
    </location>
</feature>
<feature type="region of interest" description="Disordered" evidence="1">
    <location>
        <begin position="328"/>
        <end position="347"/>
    </location>
</feature>
<gene>
    <name evidence="4" type="ORF">ITP53_54930</name>
</gene>
<dbReference type="InterPro" id="IPR002525">
    <property type="entry name" value="Transp_IS110-like_N"/>
</dbReference>
<organism evidence="4 5">
    <name type="scientific">Nonomuraea cypriaca</name>
    <dbReference type="NCBI Taxonomy" id="1187855"/>
    <lineage>
        <taxon>Bacteria</taxon>
        <taxon>Bacillati</taxon>
        <taxon>Actinomycetota</taxon>
        <taxon>Actinomycetes</taxon>
        <taxon>Streptosporangiales</taxon>
        <taxon>Streptosporangiaceae</taxon>
        <taxon>Nonomuraea</taxon>
    </lineage>
</organism>
<dbReference type="InterPro" id="IPR003346">
    <property type="entry name" value="Transposase_20"/>
</dbReference>
<dbReference type="RefSeq" id="WP_195903413.1">
    <property type="nucleotide sequence ID" value="NZ_JADOGI010000473.1"/>
</dbReference>
<dbReference type="Pfam" id="PF02371">
    <property type="entry name" value="Transposase_20"/>
    <property type="match status" value="1"/>
</dbReference>
<keyword evidence="5" id="KW-1185">Reference proteome</keyword>
<dbReference type="Proteomes" id="UP000605361">
    <property type="component" value="Unassembled WGS sequence"/>
</dbReference>
<protein>
    <submittedName>
        <fullName evidence="4">Transposase</fullName>
    </submittedName>
</protein>
<dbReference type="GO" id="GO:0003677">
    <property type="term" value="F:DNA binding"/>
    <property type="evidence" value="ECO:0007669"/>
    <property type="project" value="InterPro"/>
</dbReference>
<evidence type="ECO:0000259" key="3">
    <source>
        <dbReference type="Pfam" id="PF02371"/>
    </source>
</evidence>
<name>A0A931AL86_9ACTN</name>
<dbReference type="PANTHER" id="PTHR33055">
    <property type="entry name" value="TRANSPOSASE FOR INSERTION SEQUENCE ELEMENT IS1111A"/>
    <property type="match status" value="1"/>
</dbReference>
<evidence type="ECO:0000313" key="4">
    <source>
        <dbReference type="EMBL" id="MBF8194606.1"/>
    </source>
</evidence>
<dbReference type="GO" id="GO:0004803">
    <property type="term" value="F:transposase activity"/>
    <property type="evidence" value="ECO:0007669"/>
    <property type="project" value="InterPro"/>
</dbReference>
<dbReference type="Pfam" id="PF01548">
    <property type="entry name" value="DEDD_Tnp_IS110"/>
    <property type="match status" value="1"/>
</dbReference>
<comment type="caution">
    <text evidence="4">The sequence shown here is derived from an EMBL/GenBank/DDBJ whole genome shotgun (WGS) entry which is preliminary data.</text>
</comment>
<reference evidence="4" key="1">
    <citation type="submission" date="2020-11" db="EMBL/GenBank/DDBJ databases">
        <title>Whole-genome analyses of Nonomuraea sp. K274.</title>
        <authorList>
            <person name="Veyisoglu A."/>
        </authorList>
    </citation>
    <scope>NUCLEOTIDE SEQUENCE</scope>
    <source>
        <strain evidence="4">K274</strain>
    </source>
</reference>
<dbReference type="EMBL" id="JADOGI010000473">
    <property type="protein sequence ID" value="MBF8194606.1"/>
    <property type="molecule type" value="Genomic_DNA"/>
</dbReference>
<evidence type="ECO:0000259" key="2">
    <source>
        <dbReference type="Pfam" id="PF01548"/>
    </source>
</evidence>
<feature type="region of interest" description="Disordered" evidence="1">
    <location>
        <begin position="432"/>
        <end position="484"/>
    </location>
</feature>
<feature type="compositionally biased region" description="Basic residues" evidence="1">
    <location>
        <begin position="438"/>
        <end position="454"/>
    </location>
</feature>